<evidence type="ECO:0000313" key="15">
    <source>
        <dbReference type="Proteomes" id="UP000238196"/>
    </source>
</evidence>
<dbReference type="InterPro" id="IPR000184">
    <property type="entry name" value="Bac_surfAg_D15"/>
</dbReference>
<feature type="domain" description="Bacterial surface antigen (D15)" evidence="11">
    <location>
        <begin position="290"/>
        <end position="591"/>
    </location>
</feature>
<evidence type="ECO:0000259" key="11">
    <source>
        <dbReference type="Pfam" id="PF01103"/>
    </source>
</evidence>
<dbReference type="GO" id="GO:0009279">
    <property type="term" value="C:cell outer membrane"/>
    <property type="evidence" value="ECO:0007669"/>
    <property type="project" value="UniProtKB-SubCell"/>
</dbReference>
<keyword evidence="4" id="KW-1134">Transmembrane beta strand</keyword>
<evidence type="ECO:0000259" key="13">
    <source>
        <dbReference type="Pfam" id="PF17243"/>
    </source>
</evidence>
<organism evidence="14 15">
    <name type="scientific">Proteobacteria bacterium 228</name>
    <dbReference type="NCBI Taxonomy" id="2083153"/>
    <lineage>
        <taxon>Bacteria</taxon>
        <taxon>Pseudomonadati</taxon>
        <taxon>Pseudomonadota</taxon>
    </lineage>
</organism>
<evidence type="ECO:0000256" key="1">
    <source>
        <dbReference type="ARBA" id="ARBA00004442"/>
    </source>
</evidence>
<dbReference type="Proteomes" id="UP000238196">
    <property type="component" value="Unassembled WGS sequence"/>
</dbReference>
<evidence type="ECO:0000256" key="8">
    <source>
        <dbReference type="ARBA" id="ARBA00023237"/>
    </source>
</evidence>
<feature type="domain" description="POTRA" evidence="12">
    <location>
        <begin position="131"/>
        <end position="200"/>
    </location>
</feature>
<proteinExistence type="inferred from homology"/>
<dbReference type="GO" id="GO:0097347">
    <property type="term" value="C:TAM protein secretion complex"/>
    <property type="evidence" value="ECO:0007669"/>
    <property type="project" value="TreeGrafter"/>
</dbReference>
<evidence type="ECO:0000256" key="10">
    <source>
        <dbReference type="ARBA" id="ARBA00093548"/>
    </source>
</evidence>
<dbReference type="AlphaFoldDB" id="A0A2S5KTE4"/>
<evidence type="ECO:0000256" key="9">
    <source>
        <dbReference type="ARBA" id="ARBA00033063"/>
    </source>
</evidence>
<dbReference type="OrthoDB" id="9769707at2"/>
<dbReference type="PANTHER" id="PTHR12815:SF47">
    <property type="entry name" value="TRANSLOCATION AND ASSEMBLY MODULE SUBUNIT TAMA"/>
    <property type="match status" value="1"/>
</dbReference>
<keyword evidence="5" id="KW-0812">Transmembrane</keyword>
<dbReference type="Gene3D" id="2.40.160.50">
    <property type="entry name" value="membrane protein fhac: a member of the omp85/tpsb transporter family"/>
    <property type="match status" value="1"/>
</dbReference>
<dbReference type="Pfam" id="PF07244">
    <property type="entry name" value="POTRA"/>
    <property type="match status" value="1"/>
</dbReference>
<gene>
    <name evidence="14" type="ORF">C4K68_08410</name>
</gene>
<evidence type="ECO:0000256" key="2">
    <source>
        <dbReference type="ARBA" id="ARBA00010248"/>
    </source>
</evidence>
<comment type="subunit">
    <text evidence="10">Interacts with TamB to form the translocation and assembly module (TAM).</text>
</comment>
<comment type="caution">
    <text evidence="14">The sequence shown here is derived from an EMBL/GenBank/DDBJ whole genome shotgun (WGS) entry which is preliminary data.</text>
</comment>
<comment type="similarity">
    <text evidence="2">Belongs to the TamA family.</text>
</comment>
<feature type="domain" description="TamA POTRA" evidence="13">
    <location>
        <begin position="43"/>
        <end position="121"/>
    </location>
</feature>
<reference evidence="14 15" key="1">
    <citation type="submission" date="2018-02" db="EMBL/GenBank/DDBJ databases">
        <title>novel marine gammaproteobacteria from coastal saline agro ecosystem.</title>
        <authorList>
            <person name="Krishnan R."/>
            <person name="Ramesh Kumar N."/>
        </authorList>
    </citation>
    <scope>NUCLEOTIDE SEQUENCE [LARGE SCALE GENOMIC DNA]</scope>
    <source>
        <strain evidence="14 15">228</strain>
    </source>
</reference>
<evidence type="ECO:0000256" key="5">
    <source>
        <dbReference type="ARBA" id="ARBA00022692"/>
    </source>
</evidence>
<keyword evidence="6" id="KW-0732">Signal</keyword>
<evidence type="ECO:0000256" key="4">
    <source>
        <dbReference type="ARBA" id="ARBA00022452"/>
    </source>
</evidence>
<name>A0A2S5KTE4_9PROT</name>
<evidence type="ECO:0000259" key="12">
    <source>
        <dbReference type="Pfam" id="PF07244"/>
    </source>
</evidence>
<dbReference type="InterPro" id="IPR039910">
    <property type="entry name" value="D15-like"/>
</dbReference>
<dbReference type="Pfam" id="PF17243">
    <property type="entry name" value="POTRA_TamA_1"/>
    <property type="match status" value="1"/>
</dbReference>
<sequence length="594" mass="66594">MRCPDNIAVSKDLGLKDLIRRLSFVTALTLSFSAWAADAPSLKVKIEGVKGELADNVEAYLGIEKLTKGTLPGPARIRYLHRQAELQIAQALAPFGYYRPHIESNLEQQGDNWIAHYVIDPGTAVPYGKINVQISGPGEKDRVLQGVIRDSGLKSGKPLRHADYEALKSKLQSQAADRGYYDAHFTTQTLAIDMADYQANIDLILDTGPRYRIGAVRFADAPVRKSLLERYVTFERGDYVSTRRLLDLQSSLVDSEYFSRVEVQPQWDEAQGDEVPVDVVLEPNKRTRYRFGVGYGTDTGARMRFDQTRRWINDRGHRFNTSILLSQVNNDLVLNYIIPGKHPQTDQYTFRTQYSTENSDTTDSTTLAVGSSWQKKLDNGWQRIMSLDLEQEDYTVDDEEYSSLFLIPSSTWSVTRSRNPLRAAEGYRLSFALRGAAESVLSDTNFVQAEASGKYVTTLTPRTRLLTRADLGATWAGDFDQIPTSHRFYAGGDNSIRGYGYKELGPTNSSGSVIGGKYLVVGSVEADYQFKEDWRVAAFVDTGNAFNDYRESMVTGAGFGLRWQSPVGPVRIDLAKPLNDERSFRIHFTLGPDL</sequence>
<dbReference type="EMBL" id="PRLP01000025">
    <property type="protein sequence ID" value="PPC77799.1"/>
    <property type="molecule type" value="Genomic_DNA"/>
</dbReference>
<dbReference type="Pfam" id="PF01103">
    <property type="entry name" value="Omp85"/>
    <property type="match status" value="1"/>
</dbReference>
<dbReference type="InterPro" id="IPR035243">
    <property type="entry name" value="TamA_POTRA_Dom_1"/>
</dbReference>
<evidence type="ECO:0000256" key="3">
    <source>
        <dbReference type="ARBA" id="ARBA00015419"/>
    </source>
</evidence>
<comment type="subcellular location">
    <subcellularLocation>
        <location evidence="1">Cell outer membrane</location>
    </subcellularLocation>
</comment>
<dbReference type="PANTHER" id="PTHR12815">
    <property type="entry name" value="SORTING AND ASSEMBLY MACHINERY SAMM50 PROTEIN FAMILY MEMBER"/>
    <property type="match status" value="1"/>
</dbReference>
<evidence type="ECO:0000256" key="7">
    <source>
        <dbReference type="ARBA" id="ARBA00023136"/>
    </source>
</evidence>
<protein>
    <recommendedName>
        <fullName evidence="3">Translocation and assembly module subunit TamA</fullName>
    </recommendedName>
    <alternativeName>
        <fullName evidence="9">Autotransporter assembly factor TamA</fullName>
    </alternativeName>
</protein>
<evidence type="ECO:0000313" key="14">
    <source>
        <dbReference type="EMBL" id="PPC77799.1"/>
    </source>
</evidence>
<keyword evidence="7" id="KW-0472">Membrane</keyword>
<accession>A0A2S5KTE4</accession>
<dbReference type="GO" id="GO:0009306">
    <property type="term" value="P:protein secretion"/>
    <property type="evidence" value="ECO:0007669"/>
    <property type="project" value="TreeGrafter"/>
</dbReference>
<keyword evidence="8" id="KW-0998">Cell outer membrane</keyword>
<dbReference type="InterPro" id="IPR010827">
    <property type="entry name" value="BamA/TamA_POTRA"/>
</dbReference>
<evidence type="ECO:0000256" key="6">
    <source>
        <dbReference type="ARBA" id="ARBA00022729"/>
    </source>
</evidence>
<dbReference type="Gene3D" id="3.10.20.310">
    <property type="entry name" value="membrane protein fhac"/>
    <property type="match status" value="3"/>
</dbReference>